<dbReference type="InterPro" id="IPR038215">
    <property type="entry name" value="TN5-like_N_sf"/>
</dbReference>
<dbReference type="EMBL" id="AHMM02000023">
    <property type="protein sequence ID" value="EQA36157.1"/>
    <property type="molecule type" value="Genomic_DNA"/>
</dbReference>
<dbReference type="Gene3D" id="1.10.246.40">
    <property type="entry name" value="Tn5 transposase, domain 1"/>
    <property type="match status" value="1"/>
</dbReference>
<protein>
    <submittedName>
        <fullName evidence="2">Transposase DNA-binding domain protein</fullName>
    </submittedName>
</protein>
<accession>V6HAE3</accession>
<dbReference type="Proteomes" id="UP000018719">
    <property type="component" value="Unassembled WGS sequence"/>
</dbReference>
<evidence type="ECO:0000313" key="2">
    <source>
        <dbReference type="EMBL" id="EQA36157.1"/>
    </source>
</evidence>
<gene>
    <name evidence="2" type="ORF">LEP1GSC047_3282</name>
</gene>
<proteinExistence type="predicted"/>
<sequence>MGPKMKTKHWSSTFETDLDWIEEEFLSLNLGDKRLNKRLKKS</sequence>
<reference evidence="2 3" key="1">
    <citation type="submission" date="2013-05" db="EMBL/GenBank/DDBJ databases">
        <authorList>
            <person name="Harkins D.M."/>
            <person name="Durkin A.S."/>
            <person name="Brinkac L.M."/>
            <person name="Haft D.H."/>
            <person name="Selengut J.D."/>
            <person name="Sanka R."/>
            <person name="DePew J."/>
            <person name="Purushe J."/>
            <person name="Hartskeerl R.A."/>
            <person name="Ahmed A."/>
            <person name="van der Linden H."/>
            <person name="Goris M.G.A."/>
            <person name="Vinetz J.M."/>
            <person name="Sutton G.G."/>
            <person name="Nierman W.C."/>
            <person name="Fouts D.E."/>
        </authorList>
    </citation>
    <scope>NUCLEOTIDE SEQUENCE [LARGE SCALE GENOMIC DNA]</scope>
    <source>
        <strain evidence="2 3">10</strain>
    </source>
</reference>
<feature type="domain" description="Transposase Tn5-like N-terminal" evidence="1">
    <location>
        <begin position="19"/>
        <end position="41"/>
    </location>
</feature>
<dbReference type="AlphaFoldDB" id="V6HAE3"/>
<keyword evidence="2" id="KW-0238">DNA-binding</keyword>
<evidence type="ECO:0000259" key="1">
    <source>
        <dbReference type="Pfam" id="PF14706"/>
    </source>
</evidence>
<dbReference type="InterPro" id="IPR014735">
    <property type="entry name" value="Transposase_Tn5-like_N"/>
</dbReference>
<organism evidence="2 3">
    <name type="scientific">Leptospira inadai serovar Lyme str. 10</name>
    <dbReference type="NCBI Taxonomy" id="1049790"/>
    <lineage>
        <taxon>Bacteria</taxon>
        <taxon>Pseudomonadati</taxon>
        <taxon>Spirochaetota</taxon>
        <taxon>Spirochaetia</taxon>
        <taxon>Leptospirales</taxon>
        <taxon>Leptospiraceae</taxon>
        <taxon>Leptospira</taxon>
    </lineage>
</organism>
<dbReference type="GO" id="GO:0003677">
    <property type="term" value="F:DNA binding"/>
    <property type="evidence" value="ECO:0007669"/>
    <property type="project" value="UniProtKB-KW"/>
</dbReference>
<comment type="caution">
    <text evidence="2">The sequence shown here is derived from an EMBL/GenBank/DDBJ whole genome shotgun (WGS) entry which is preliminary data.</text>
</comment>
<name>V6HAE3_9LEPT</name>
<dbReference type="Pfam" id="PF14706">
    <property type="entry name" value="Tnp_DNA_bind"/>
    <property type="match status" value="1"/>
</dbReference>
<evidence type="ECO:0000313" key="3">
    <source>
        <dbReference type="Proteomes" id="UP000018719"/>
    </source>
</evidence>